<dbReference type="AlphaFoldDB" id="A0A1X6WXF4"/>
<dbReference type="CDD" id="cd00293">
    <property type="entry name" value="USP-like"/>
    <property type="match status" value="1"/>
</dbReference>
<dbReference type="InterPro" id="IPR006016">
    <property type="entry name" value="UspA"/>
</dbReference>
<accession>A0A1X6WXF4</accession>
<dbReference type="RefSeq" id="WP_087102731.1">
    <property type="nucleotide sequence ID" value="NZ_FWFG01000030.1"/>
</dbReference>
<keyword evidence="4" id="KW-1185">Reference proteome</keyword>
<dbReference type="Gene3D" id="3.40.50.620">
    <property type="entry name" value="HUPs"/>
    <property type="match status" value="1"/>
</dbReference>
<protein>
    <submittedName>
        <fullName evidence="3">UspA domain protein</fullName>
    </submittedName>
</protein>
<dbReference type="InterPro" id="IPR014729">
    <property type="entry name" value="Rossmann-like_a/b/a_fold"/>
</dbReference>
<sequence length="133" mass="13889">MSVVVAYSPSEQGRAALRAGAAQARSRRAPLVVASHSFIDSGKGRTTADEDELRAELAALDEAPADVRLRASADPDVGAFLLQVIEAEEAELLVIGLRGKSRIGKLHLGATARRVVLASPCPVLAVKEDHAAA</sequence>
<reference evidence="3 4" key="1">
    <citation type="submission" date="2017-02" db="EMBL/GenBank/DDBJ databases">
        <authorList>
            <person name="Peterson S.W."/>
        </authorList>
    </citation>
    <scope>NUCLEOTIDE SEQUENCE [LARGE SCALE GENOMIC DNA]</scope>
    <source>
        <strain evidence="3 4">CIP104813</strain>
    </source>
</reference>
<dbReference type="PRINTS" id="PR01438">
    <property type="entry name" value="UNVRSLSTRESS"/>
</dbReference>
<dbReference type="Pfam" id="PF00582">
    <property type="entry name" value="Usp"/>
    <property type="match status" value="1"/>
</dbReference>
<evidence type="ECO:0000256" key="1">
    <source>
        <dbReference type="ARBA" id="ARBA00008791"/>
    </source>
</evidence>
<evidence type="ECO:0000313" key="4">
    <source>
        <dbReference type="Proteomes" id="UP000195981"/>
    </source>
</evidence>
<evidence type="ECO:0000313" key="3">
    <source>
        <dbReference type="EMBL" id="SLM89418.1"/>
    </source>
</evidence>
<dbReference type="EMBL" id="FWFG01000030">
    <property type="protein sequence ID" value="SLM89418.1"/>
    <property type="molecule type" value="Genomic_DNA"/>
</dbReference>
<dbReference type="OrthoDB" id="5419113at2"/>
<feature type="domain" description="UspA" evidence="2">
    <location>
        <begin position="2"/>
        <end position="127"/>
    </location>
</feature>
<dbReference type="InterPro" id="IPR006015">
    <property type="entry name" value="Universal_stress_UspA"/>
</dbReference>
<organism evidence="3 4">
    <name type="scientific">Brachybacterium nesterenkovii</name>
    <dbReference type="NCBI Taxonomy" id="47847"/>
    <lineage>
        <taxon>Bacteria</taxon>
        <taxon>Bacillati</taxon>
        <taxon>Actinomycetota</taxon>
        <taxon>Actinomycetes</taxon>
        <taxon>Micrococcales</taxon>
        <taxon>Dermabacteraceae</taxon>
        <taxon>Brachybacterium</taxon>
    </lineage>
</organism>
<dbReference type="SUPFAM" id="SSF52402">
    <property type="entry name" value="Adenine nucleotide alpha hydrolases-like"/>
    <property type="match status" value="1"/>
</dbReference>
<proteinExistence type="inferred from homology"/>
<name>A0A1X6WXF4_9MICO</name>
<dbReference type="Proteomes" id="UP000195981">
    <property type="component" value="Unassembled WGS sequence"/>
</dbReference>
<evidence type="ECO:0000259" key="2">
    <source>
        <dbReference type="Pfam" id="PF00582"/>
    </source>
</evidence>
<gene>
    <name evidence="3" type="ORF">FM110_03570</name>
</gene>
<comment type="similarity">
    <text evidence="1">Belongs to the universal stress protein A family.</text>
</comment>